<dbReference type="PANTHER" id="PTHR35446">
    <property type="entry name" value="SI:CH211-175M2.5"/>
    <property type="match status" value="1"/>
</dbReference>
<evidence type="ECO:0000259" key="1">
    <source>
        <dbReference type="Pfam" id="PF02627"/>
    </source>
</evidence>
<dbReference type="SUPFAM" id="SSF69118">
    <property type="entry name" value="AhpD-like"/>
    <property type="match status" value="1"/>
</dbReference>
<organism evidence="2 3">
    <name type="scientific">Paramicrobacterium humi</name>
    <dbReference type="NCBI Taxonomy" id="640635"/>
    <lineage>
        <taxon>Bacteria</taxon>
        <taxon>Bacillati</taxon>
        <taxon>Actinomycetota</taxon>
        <taxon>Actinomycetes</taxon>
        <taxon>Micrococcales</taxon>
        <taxon>Microbacteriaceae</taxon>
        <taxon>Paramicrobacterium</taxon>
    </lineage>
</organism>
<sequence length="193" mass="20824">MRLPEVERGDSFRTRAIIRLVSAVTGVRLPDAARVAFYHSDFVGAALGEWTQLAMRGESSWSVAERELMAAMVATWNSCAFCVGAHSAIAVLGMDAEIVEACRADYRTAPISERLRETLRFLEKQTLDPAHLGADDARTAIAAGVSPGELTDAAAVGALFNIITRYANALDFAIPTGADFDKAARMLLKRGYS</sequence>
<dbReference type="AlphaFoldDB" id="A0A1H4NXP8"/>
<dbReference type="GO" id="GO:0051920">
    <property type="term" value="F:peroxiredoxin activity"/>
    <property type="evidence" value="ECO:0007669"/>
    <property type="project" value="InterPro"/>
</dbReference>
<dbReference type="EMBL" id="FNRY01000001">
    <property type="protein sequence ID" value="SEB99970.1"/>
    <property type="molecule type" value="Genomic_DNA"/>
</dbReference>
<gene>
    <name evidence="2" type="ORF">SAMN04489806_2336</name>
</gene>
<keyword evidence="2" id="KW-0560">Oxidoreductase</keyword>
<dbReference type="InterPro" id="IPR003779">
    <property type="entry name" value="CMD-like"/>
</dbReference>
<evidence type="ECO:0000313" key="2">
    <source>
        <dbReference type="EMBL" id="SEB99970.1"/>
    </source>
</evidence>
<feature type="domain" description="Carboxymuconolactone decarboxylase-like" evidence="1">
    <location>
        <begin position="49"/>
        <end position="91"/>
    </location>
</feature>
<dbReference type="Proteomes" id="UP000199183">
    <property type="component" value="Unassembled WGS sequence"/>
</dbReference>
<dbReference type="PANTHER" id="PTHR35446:SF2">
    <property type="entry name" value="CARBOXYMUCONOLACTONE DECARBOXYLASE-LIKE DOMAIN-CONTAINING PROTEIN"/>
    <property type="match status" value="1"/>
</dbReference>
<proteinExistence type="predicted"/>
<protein>
    <submittedName>
        <fullName evidence="2">Uncharacterized peroxidase-related enzyme</fullName>
    </submittedName>
</protein>
<accession>A0A1H4NXP8</accession>
<dbReference type="Pfam" id="PF02627">
    <property type="entry name" value="CMD"/>
    <property type="match status" value="1"/>
</dbReference>
<keyword evidence="3" id="KW-1185">Reference proteome</keyword>
<keyword evidence="2" id="KW-0575">Peroxidase</keyword>
<dbReference type="STRING" id="640635.SAMN04489806_2336"/>
<evidence type="ECO:0000313" key="3">
    <source>
        <dbReference type="Proteomes" id="UP000199183"/>
    </source>
</evidence>
<name>A0A1H4NXP8_9MICO</name>
<dbReference type="InterPro" id="IPR029032">
    <property type="entry name" value="AhpD-like"/>
</dbReference>
<dbReference type="Gene3D" id="1.20.1290.10">
    <property type="entry name" value="AhpD-like"/>
    <property type="match status" value="1"/>
</dbReference>
<dbReference type="OrthoDB" id="5521565at2"/>
<reference evidence="2 3" key="1">
    <citation type="submission" date="2016-10" db="EMBL/GenBank/DDBJ databases">
        <authorList>
            <person name="de Groot N.N."/>
        </authorList>
    </citation>
    <scope>NUCLEOTIDE SEQUENCE [LARGE SCALE GENOMIC DNA]</scope>
    <source>
        <strain evidence="2 3">DSM 21799</strain>
    </source>
</reference>